<evidence type="ECO:0000313" key="6">
    <source>
        <dbReference type="EMBL" id="NFA61573.1"/>
    </source>
</evidence>
<dbReference type="Proteomes" id="UP000473089">
    <property type="component" value="Unassembled WGS sequence"/>
</dbReference>
<name>A0A6M0T2K5_CLOBO</name>
<dbReference type="GO" id="GO:0006032">
    <property type="term" value="P:chitin catabolic process"/>
    <property type="evidence" value="ECO:0007669"/>
    <property type="project" value="UniProtKB-KW"/>
</dbReference>
<keyword evidence="3" id="KW-0119">Carbohydrate metabolism</keyword>
<dbReference type="InterPro" id="IPR017853">
    <property type="entry name" value="GH"/>
</dbReference>
<evidence type="ECO:0000313" key="7">
    <source>
        <dbReference type="Proteomes" id="UP000473089"/>
    </source>
</evidence>
<dbReference type="Gene3D" id="2.60.40.10">
    <property type="entry name" value="Immunoglobulins"/>
    <property type="match status" value="3"/>
</dbReference>
<dbReference type="GO" id="GO:0005975">
    <property type="term" value="P:carbohydrate metabolic process"/>
    <property type="evidence" value="ECO:0007669"/>
    <property type="project" value="InterPro"/>
</dbReference>
<dbReference type="EMBL" id="SGJP01000035">
    <property type="protein sequence ID" value="NFA61573.1"/>
    <property type="molecule type" value="Genomic_DNA"/>
</dbReference>
<dbReference type="InterPro" id="IPR014756">
    <property type="entry name" value="Ig_E-set"/>
</dbReference>
<dbReference type="InterPro" id="IPR013540">
    <property type="entry name" value="ChitinaseA_N"/>
</dbReference>
<accession>A0A6M0T2K5</accession>
<dbReference type="InterPro" id="IPR013783">
    <property type="entry name" value="Ig-like_fold"/>
</dbReference>
<dbReference type="InterPro" id="IPR050314">
    <property type="entry name" value="Glycosyl_Hydrlase_18"/>
</dbReference>
<evidence type="ECO:0000256" key="3">
    <source>
        <dbReference type="ARBA" id="ARBA00023024"/>
    </source>
</evidence>
<dbReference type="CDD" id="cd06548">
    <property type="entry name" value="GH18_chitinase"/>
    <property type="match status" value="1"/>
</dbReference>
<dbReference type="GO" id="GO:0008843">
    <property type="term" value="F:endochitinase activity"/>
    <property type="evidence" value="ECO:0007669"/>
    <property type="project" value="UniProtKB-EC"/>
</dbReference>
<keyword evidence="3" id="KW-0624">Polysaccharide degradation</keyword>
<proteinExistence type="predicted"/>
<dbReference type="SUPFAM" id="SSF51445">
    <property type="entry name" value="(Trans)glycosidases"/>
    <property type="match status" value="1"/>
</dbReference>
<dbReference type="Pfam" id="PF00704">
    <property type="entry name" value="Glyco_hydro_18"/>
    <property type="match status" value="1"/>
</dbReference>
<evidence type="ECO:0000256" key="2">
    <source>
        <dbReference type="ARBA" id="ARBA00012729"/>
    </source>
</evidence>
<organism evidence="6 7">
    <name type="scientific">Clostridium botulinum</name>
    <dbReference type="NCBI Taxonomy" id="1491"/>
    <lineage>
        <taxon>Bacteria</taxon>
        <taxon>Bacillati</taxon>
        <taxon>Bacillota</taxon>
        <taxon>Clostridia</taxon>
        <taxon>Eubacteriales</taxon>
        <taxon>Clostridiaceae</taxon>
        <taxon>Clostridium</taxon>
    </lineage>
</organism>
<feature type="region of interest" description="Disordered" evidence="4">
    <location>
        <begin position="626"/>
        <end position="651"/>
    </location>
</feature>
<sequence length="738" mass="83051">MKKNKKKTIQGCIGCILSLFMLFSIISLEGVKAKASDSNQSRKKIVAYFTEWGVYSGHDNYKISDVPWDKITHINYAFATIKNNKIALFDEWAATGIDFGDGWDSPYKGNLGQIKKYKKKYPNVKVLISIGGWSQSAGFHNVAKTPESRKIFADSVVDFIREWELDGADIDWEYPTFKREGDTVDNPNDQGTPLADDTEKETFTLLLKDLRETLNKAGKKDNKYYELTAAVGCGKDKIEKTEPDKYSQYLDFINIMTYDMNGAWENKTGHQSPLYKNPYDNHEDIVKNYYNTDTAMKLFESYGISKDKLVVGSPYYSRGWKGVKNDGPIKELPGLFATATGGAKGTWDGGRAAGCNPYHYIKGTLEKDSSFKKYRDPYSKVPYLYSESKGEMYTYEDEVSLGERVKYVKDNNYGGIIFWELAGDAPLKGTSLTDVIYKGFFGDGDIPSDDKLPKSPSVSVKNNDNYGNYDVNIAIPTENRGDKVRLYENNKIILEEDLSKISSNNIVKNFKGKKEGKYTYTGEIVNEYGSSKGNTIIVEVSDPYKLKAPVISVDKQVNTGDYKISVKALKDNNGSELKLYENGVEVLKESIDGKTEKTFDKEFKGKKVGNYTYKAEIVRKDSKTESPEIEVMVKDSSSSAKEKPGKPSLTHDNWWPSDGDYTITMNMWWGINGDKVKIYENGVLIKEAALKDNSPQAQTYSLKVSGKKNGKYTYYAELINEAGVTRSDDLVVDVTESK</sequence>
<dbReference type="InterPro" id="IPR001223">
    <property type="entry name" value="Glyco_hydro18_cat"/>
</dbReference>
<dbReference type="Gene3D" id="3.20.20.80">
    <property type="entry name" value="Glycosidases"/>
    <property type="match status" value="1"/>
</dbReference>
<gene>
    <name evidence="6" type="ORF">EXM42_14625</name>
</gene>
<dbReference type="Pfam" id="PF08329">
    <property type="entry name" value="ChitinaseA_N"/>
    <property type="match status" value="1"/>
</dbReference>
<dbReference type="PROSITE" id="PS51910">
    <property type="entry name" value="GH18_2"/>
    <property type="match status" value="1"/>
</dbReference>
<protein>
    <recommendedName>
        <fullName evidence="2">chitinase</fullName>
        <ecNumber evidence="2">3.2.1.14</ecNumber>
    </recommendedName>
</protein>
<dbReference type="PANTHER" id="PTHR11177">
    <property type="entry name" value="CHITINASE"/>
    <property type="match status" value="1"/>
</dbReference>
<comment type="caution">
    <text evidence="6">The sequence shown here is derived from an EMBL/GenBank/DDBJ whole genome shotgun (WGS) entry which is preliminary data.</text>
</comment>
<keyword evidence="6" id="KW-0378">Hydrolase</keyword>
<dbReference type="AlphaFoldDB" id="A0A6M0T2K5"/>
<dbReference type="SMART" id="SM00636">
    <property type="entry name" value="Glyco_18"/>
    <property type="match status" value="1"/>
</dbReference>
<dbReference type="EC" id="3.2.1.14" evidence="2"/>
<comment type="catalytic activity">
    <reaction evidence="1">
        <text>Random endo-hydrolysis of N-acetyl-beta-D-glucosaminide (1-&gt;4)-beta-linkages in chitin and chitodextrins.</text>
        <dbReference type="EC" id="3.2.1.14"/>
    </reaction>
</comment>
<feature type="domain" description="GH18" evidence="5">
    <location>
        <begin position="43"/>
        <end position="443"/>
    </location>
</feature>
<dbReference type="PANTHER" id="PTHR11177:SF317">
    <property type="entry name" value="CHITINASE 12-RELATED"/>
    <property type="match status" value="1"/>
</dbReference>
<dbReference type="SUPFAM" id="SSF81296">
    <property type="entry name" value="E set domains"/>
    <property type="match status" value="3"/>
</dbReference>
<dbReference type="InterPro" id="IPR011583">
    <property type="entry name" value="Chitinase_II/V-like_cat"/>
</dbReference>
<dbReference type="Gene3D" id="3.10.50.10">
    <property type="match status" value="1"/>
</dbReference>
<evidence type="ECO:0000256" key="1">
    <source>
        <dbReference type="ARBA" id="ARBA00000822"/>
    </source>
</evidence>
<reference evidence="6 7" key="1">
    <citation type="submission" date="2019-02" db="EMBL/GenBank/DDBJ databases">
        <title>Genome sequencing of Clostridium botulinum clinical isolates.</title>
        <authorList>
            <person name="Brunt J."/>
            <person name="Van Vliet A.H.M."/>
            <person name="Stringer S.C."/>
            <person name="Grant K.A."/>
            <person name="Carter A.C."/>
            <person name="Peck M.W."/>
        </authorList>
    </citation>
    <scope>NUCLEOTIDE SEQUENCE [LARGE SCALE GENOMIC DNA]</scope>
    <source>
        <strain evidence="6 7">R1125/03</strain>
    </source>
</reference>
<keyword evidence="3" id="KW-0146">Chitin degradation</keyword>
<evidence type="ECO:0000259" key="5">
    <source>
        <dbReference type="PROSITE" id="PS51910"/>
    </source>
</evidence>
<evidence type="ECO:0000256" key="4">
    <source>
        <dbReference type="SAM" id="MobiDB-lite"/>
    </source>
</evidence>
<dbReference type="InterPro" id="IPR029070">
    <property type="entry name" value="Chitinase_insertion_sf"/>
</dbReference>
<dbReference type="SUPFAM" id="SSF54556">
    <property type="entry name" value="Chitinase insertion domain"/>
    <property type="match status" value="1"/>
</dbReference>
<dbReference type="GO" id="GO:0008061">
    <property type="term" value="F:chitin binding"/>
    <property type="evidence" value="ECO:0007669"/>
    <property type="project" value="InterPro"/>
</dbReference>